<keyword evidence="3" id="KW-0804">Transcription</keyword>
<dbReference type="AlphaFoldDB" id="A0A941E6Q0"/>
<evidence type="ECO:0000313" key="6">
    <source>
        <dbReference type="Proteomes" id="UP000676325"/>
    </source>
</evidence>
<name>A0A941E6Q0_9ACTN</name>
<dbReference type="SUPFAM" id="SSF64288">
    <property type="entry name" value="Chorismate lyase-like"/>
    <property type="match status" value="1"/>
</dbReference>
<dbReference type="PRINTS" id="PR00035">
    <property type="entry name" value="HTHGNTR"/>
</dbReference>
<evidence type="ECO:0000259" key="4">
    <source>
        <dbReference type="PROSITE" id="PS50949"/>
    </source>
</evidence>
<reference evidence="5" key="1">
    <citation type="submission" date="2021-04" db="EMBL/GenBank/DDBJ databases">
        <title>Genome based classification of Actinospica acidithermotolerans sp. nov., an actinobacterium isolated from an Indonesian hot spring.</title>
        <authorList>
            <person name="Kusuma A.B."/>
            <person name="Putra K.E."/>
            <person name="Nafisah S."/>
            <person name="Loh J."/>
            <person name="Nouioui I."/>
            <person name="Goodfellow M."/>
        </authorList>
    </citation>
    <scope>NUCLEOTIDE SEQUENCE</scope>
    <source>
        <strain evidence="5">MGRD01-02</strain>
    </source>
</reference>
<dbReference type="InterPro" id="IPR000524">
    <property type="entry name" value="Tscrpt_reg_HTH_GntR"/>
</dbReference>
<dbReference type="CDD" id="cd07377">
    <property type="entry name" value="WHTH_GntR"/>
    <property type="match status" value="1"/>
</dbReference>
<dbReference type="InterPro" id="IPR036388">
    <property type="entry name" value="WH-like_DNA-bd_sf"/>
</dbReference>
<keyword evidence="1" id="KW-0805">Transcription regulation</keyword>
<dbReference type="SMART" id="SM00345">
    <property type="entry name" value="HTH_GNTR"/>
    <property type="match status" value="1"/>
</dbReference>
<dbReference type="Gene3D" id="1.10.10.10">
    <property type="entry name" value="Winged helix-like DNA-binding domain superfamily/Winged helix DNA-binding domain"/>
    <property type="match status" value="1"/>
</dbReference>
<keyword evidence="6" id="KW-1185">Reference proteome</keyword>
<dbReference type="PROSITE" id="PS50949">
    <property type="entry name" value="HTH_GNTR"/>
    <property type="match status" value="1"/>
</dbReference>
<accession>A0A941E6Q0</accession>
<evidence type="ECO:0000256" key="1">
    <source>
        <dbReference type="ARBA" id="ARBA00023015"/>
    </source>
</evidence>
<sequence length="242" mass="26700">MADDDGPIVRSTLTEQIVSRLRTSLSDGSFPLGQPLPSEHELMERYGVSRNVVRAAISALRGQGLIYTVRGIGSFPSETVRNIPRIPGDPWDTLIPTKDPFARRDYADAETAELFDVPKRMMMFITERPATREDTGQKVLTARVMPASVFFGIEPSPMPFEMTRAELVTLFNKHFGPLTEEYGFQAIGADPNQALELGVPKGAPLIEITRYTRSAEGRLLMTETEITTGPGIRHITAPVPVS</sequence>
<dbReference type="InterPro" id="IPR028978">
    <property type="entry name" value="Chorismate_lyase_/UTRA_dom_sf"/>
</dbReference>
<dbReference type="EMBL" id="JAGSOH010000002">
    <property type="protein sequence ID" value="MBR7824943.1"/>
    <property type="molecule type" value="Genomic_DNA"/>
</dbReference>
<organism evidence="5 6">
    <name type="scientific">Actinospica acidithermotolerans</name>
    <dbReference type="NCBI Taxonomy" id="2828514"/>
    <lineage>
        <taxon>Bacteria</taxon>
        <taxon>Bacillati</taxon>
        <taxon>Actinomycetota</taxon>
        <taxon>Actinomycetes</taxon>
        <taxon>Catenulisporales</taxon>
        <taxon>Actinospicaceae</taxon>
        <taxon>Actinospica</taxon>
    </lineage>
</organism>
<dbReference type="InterPro" id="IPR036390">
    <property type="entry name" value="WH_DNA-bd_sf"/>
</dbReference>
<evidence type="ECO:0000256" key="3">
    <source>
        <dbReference type="ARBA" id="ARBA00023163"/>
    </source>
</evidence>
<keyword evidence="2" id="KW-0238">DNA-binding</keyword>
<dbReference type="InterPro" id="IPR050679">
    <property type="entry name" value="Bact_HTH_transcr_reg"/>
</dbReference>
<dbReference type="Gene3D" id="3.40.1410.10">
    <property type="entry name" value="Chorismate lyase-like"/>
    <property type="match status" value="1"/>
</dbReference>
<dbReference type="Pfam" id="PF00392">
    <property type="entry name" value="GntR"/>
    <property type="match status" value="1"/>
</dbReference>
<proteinExistence type="predicted"/>
<evidence type="ECO:0000256" key="2">
    <source>
        <dbReference type="ARBA" id="ARBA00023125"/>
    </source>
</evidence>
<evidence type="ECO:0000313" key="5">
    <source>
        <dbReference type="EMBL" id="MBR7824943.1"/>
    </source>
</evidence>
<protein>
    <submittedName>
        <fullName evidence="5">GntR family transcriptional regulator</fullName>
    </submittedName>
</protein>
<dbReference type="Proteomes" id="UP000676325">
    <property type="component" value="Unassembled WGS sequence"/>
</dbReference>
<feature type="domain" description="HTH gntR-type" evidence="4">
    <location>
        <begin position="11"/>
        <end position="79"/>
    </location>
</feature>
<dbReference type="GO" id="GO:0003677">
    <property type="term" value="F:DNA binding"/>
    <property type="evidence" value="ECO:0007669"/>
    <property type="project" value="UniProtKB-KW"/>
</dbReference>
<dbReference type="GO" id="GO:0003700">
    <property type="term" value="F:DNA-binding transcription factor activity"/>
    <property type="evidence" value="ECO:0007669"/>
    <property type="project" value="InterPro"/>
</dbReference>
<gene>
    <name evidence="5" type="ORF">KDK95_01390</name>
</gene>
<comment type="caution">
    <text evidence="5">The sequence shown here is derived from an EMBL/GenBank/DDBJ whole genome shotgun (WGS) entry which is preliminary data.</text>
</comment>
<dbReference type="SUPFAM" id="SSF46785">
    <property type="entry name" value="Winged helix' DNA-binding domain"/>
    <property type="match status" value="1"/>
</dbReference>
<dbReference type="RefSeq" id="WP_212516094.1">
    <property type="nucleotide sequence ID" value="NZ_JAGSOH010000002.1"/>
</dbReference>
<dbReference type="PANTHER" id="PTHR44846">
    <property type="entry name" value="MANNOSYL-D-GLYCERATE TRANSPORT/METABOLISM SYSTEM REPRESSOR MNGR-RELATED"/>
    <property type="match status" value="1"/>
</dbReference>